<keyword evidence="1" id="KW-0812">Transmembrane</keyword>
<dbReference type="AlphaFoldDB" id="A0A0D2QXH1"/>
<reference evidence="2 3" key="1">
    <citation type="journal article" date="2012" name="Nature">
        <title>Repeated polyploidization of Gossypium genomes and the evolution of spinnable cotton fibres.</title>
        <authorList>
            <person name="Paterson A.H."/>
            <person name="Wendel J.F."/>
            <person name="Gundlach H."/>
            <person name="Guo H."/>
            <person name="Jenkins J."/>
            <person name="Jin D."/>
            <person name="Llewellyn D."/>
            <person name="Showmaker K.C."/>
            <person name="Shu S."/>
            <person name="Udall J."/>
            <person name="Yoo M.J."/>
            <person name="Byers R."/>
            <person name="Chen W."/>
            <person name="Doron-Faigenboim A."/>
            <person name="Duke M.V."/>
            <person name="Gong L."/>
            <person name="Grimwood J."/>
            <person name="Grover C."/>
            <person name="Grupp K."/>
            <person name="Hu G."/>
            <person name="Lee T.H."/>
            <person name="Li J."/>
            <person name="Lin L."/>
            <person name="Liu T."/>
            <person name="Marler B.S."/>
            <person name="Page J.T."/>
            <person name="Roberts A.W."/>
            <person name="Romanel E."/>
            <person name="Sanders W.S."/>
            <person name="Szadkowski E."/>
            <person name="Tan X."/>
            <person name="Tang H."/>
            <person name="Xu C."/>
            <person name="Wang J."/>
            <person name="Wang Z."/>
            <person name="Zhang D."/>
            <person name="Zhang L."/>
            <person name="Ashrafi H."/>
            <person name="Bedon F."/>
            <person name="Bowers J.E."/>
            <person name="Brubaker C.L."/>
            <person name="Chee P.W."/>
            <person name="Das S."/>
            <person name="Gingle A.R."/>
            <person name="Haigler C.H."/>
            <person name="Harker D."/>
            <person name="Hoffmann L.V."/>
            <person name="Hovav R."/>
            <person name="Jones D.C."/>
            <person name="Lemke C."/>
            <person name="Mansoor S."/>
            <person name="ur Rahman M."/>
            <person name="Rainville L.N."/>
            <person name="Rambani A."/>
            <person name="Reddy U.K."/>
            <person name="Rong J.K."/>
            <person name="Saranga Y."/>
            <person name="Scheffler B.E."/>
            <person name="Scheffler J.A."/>
            <person name="Stelly D.M."/>
            <person name="Triplett B.A."/>
            <person name="Van Deynze A."/>
            <person name="Vaslin M.F."/>
            <person name="Waghmare V.N."/>
            <person name="Walford S.A."/>
            <person name="Wright R.J."/>
            <person name="Zaki E.A."/>
            <person name="Zhang T."/>
            <person name="Dennis E.S."/>
            <person name="Mayer K.F."/>
            <person name="Peterson D.G."/>
            <person name="Rokhsar D.S."/>
            <person name="Wang X."/>
            <person name="Schmutz J."/>
        </authorList>
    </citation>
    <scope>NUCLEOTIDE SEQUENCE [LARGE SCALE GENOMIC DNA]</scope>
</reference>
<dbReference type="Gramene" id="KJB21831">
    <property type="protein sequence ID" value="KJB21831"/>
    <property type="gene ID" value="B456_004G017800"/>
</dbReference>
<evidence type="ECO:0000256" key="1">
    <source>
        <dbReference type="SAM" id="Phobius"/>
    </source>
</evidence>
<keyword evidence="1" id="KW-1133">Transmembrane helix</keyword>
<keyword evidence="1" id="KW-0472">Membrane</keyword>
<dbReference type="EMBL" id="CM001743">
    <property type="protein sequence ID" value="KJB21831.1"/>
    <property type="molecule type" value="Genomic_DNA"/>
</dbReference>
<gene>
    <name evidence="2" type="ORF">B456_004G017800</name>
</gene>
<dbReference type="PANTHER" id="PTHR33306">
    <property type="entry name" value="EXPRESSED PROTEIN-RELATED-RELATED"/>
    <property type="match status" value="1"/>
</dbReference>
<dbReference type="STRING" id="29730.A0A0D2QXH1"/>
<evidence type="ECO:0000313" key="3">
    <source>
        <dbReference type="Proteomes" id="UP000032304"/>
    </source>
</evidence>
<name>A0A0D2QXH1_GOSRA</name>
<keyword evidence="3" id="KW-1185">Reference proteome</keyword>
<feature type="transmembrane region" description="Helical" evidence="1">
    <location>
        <begin position="20"/>
        <end position="41"/>
    </location>
</feature>
<evidence type="ECO:0008006" key="4">
    <source>
        <dbReference type="Google" id="ProtNLM"/>
    </source>
</evidence>
<feature type="transmembrane region" description="Helical" evidence="1">
    <location>
        <begin position="96"/>
        <end position="115"/>
    </location>
</feature>
<dbReference type="OMA" id="YYEYIRQ"/>
<dbReference type="eggNOG" id="ENOG502S1II">
    <property type="taxonomic scope" value="Eukaryota"/>
</dbReference>
<accession>A0A0D2QXH1</accession>
<sequence length="125" mass="14531">MARNYNYSSYSFIDDLSPPPLHLCFFIIILFFMLGLSWYINYESKLEDLTIQLKLFLLLVPVVLLLLVHCLSAESLDFVVPFTDQDSLHRAGGSPWGVALVLVVVIYMISYQSYFHERWFPFGIK</sequence>
<evidence type="ECO:0000313" key="2">
    <source>
        <dbReference type="EMBL" id="KJB21831.1"/>
    </source>
</evidence>
<dbReference type="Proteomes" id="UP000032304">
    <property type="component" value="Chromosome 4"/>
</dbReference>
<feature type="transmembrane region" description="Helical" evidence="1">
    <location>
        <begin position="53"/>
        <end position="76"/>
    </location>
</feature>
<organism evidence="2 3">
    <name type="scientific">Gossypium raimondii</name>
    <name type="common">Peruvian cotton</name>
    <name type="synonym">Gossypium klotzschianum subsp. raimondii</name>
    <dbReference type="NCBI Taxonomy" id="29730"/>
    <lineage>
        <taxon>Eukaryota</taxon>
        <taxon>Viridiplantae</taxon>
        <taxon>Streptophyta</taxon>
        <taxon>Embryophyta</taxon>
        <taxon>Tracheophyta</taxon>
        <taxon>Spermatophyta</taxon>
        <taxon>Magnoliopsida</taxon>
        <taxon>eudicotyledons</taxon>
        <taxon>Gunneridae</taxon>
        <taxon>Pentapetalae</taxon>
        <taxon>rosids</taxon>
        <taxon>malvids</taxon>
        <taxon>Malvales</taxon>
        <taxon>Malvaceae</taxon>
        <taxon>Malvoideae</taxon>
        <taxon>Gossypium</taxon>
    </lineage>
</organism>
<dbReference type="PANTHER" id="PTHR33306:SF24">
    <property type="entry name" value="TRANSMEMBRANE PROTEIN"/>
    <property type="match status" value="1"/>
</dbReference>
<proteinExistence type="predicted"/>
<protein>
    <recommendedName>
        <fullName evidence="4">Transmembrane protein</fullName>
    </recommendedName>
</protein>